<feature type="domain" description="Aerotolerance regulator N-terminal" evidence="2">
    <location>
        <begin position="1"/>
        <end position="76"/>
    </location>
</feature>
<dbReference type="AlphaFoldDB" id="A0A7C9FCU1"/>
<dbReference type="Proteomes" id="UP000479293">
    <property type="component" value="Unassembled WGS sequence"/>
</dbReference>
<dbReference type="EMBL" id="WHLY01000002">
    <property type="protein sequence ID" value="MPR34067.1"/>
    <property type="molecule type" value="Genomic_DNA"/>
</dbReference>
<protein>
    <recommendedName>
        <fullName evidence="2">Aerotolerance regulator N-terminal domain-containing protein</fullName>
    </recommendedName>
</protein>
<keyword evidence="1" id="KW-0472">Membrane</keyword>
<feature type="transmembrane region" description="Helical" evidence="1">
    <location>
        <begin position="56"/>
        <end position="74"/>
    </location>
</feature>
<proteinExistence type="predicted"/>
<dbReference type="NCBIfam" id="TIGR02226">
    <property type="entry name" value="two_anch"/>
    <property type="match status" value="1"/>
</dbReference>
<keyword evidence="1" id="KW-1133">Transmembrane helix</keyword>
<dbReference type="Pfam" id="PF07584">
    <property type="entry name" value="BatA"/>
    <property type="match status" value="1"/>
</dbReference>
<reference evidence="3 4" key="1">
    <citation type="submission" date="2019-10" db="EMBL/GenBank/DDBJ databases">
        <title>Draft Genome Sequence of Cytophagaceae sp. SJW1-29.</title>
        <authorList>
            <person name="Choi A."/>
        </authorList>
    </citation>
    <scope>NUCLEOTIDE SEQUENCE [LARGE SCALE GENOMIC DNA]</scope>
    <source>
        <strain evidence="3 4">SJW1-29</strain>
    </source>
</reference>
<keyword evidence="4" id="KW-1185">Reference proteome</keyword>
<sequence length="394" mass="43915">MQFLQPLFLWGILAVAIPIALHFWHRKKGTVIAWAATRFLFEKSQQPQRGFRLDQILLLILRCVLLILVALLLSEPVLKMLGKQGYLQTIHLVQPDAFVVDNYRFELEEARQNGEPIYWLTPTPQPANELAPPADPTPWNAVMLQNAINRVAPAGEVLHLYMKNERKPGQLPFIQTPTDFHLHTTPDTLGNPIRAYRLVANQQKLYVDTDNILRASDADASVRFASQPVGEGPVNVSIDLKDPLERKTALAALQAFAEVYRLEINWIEKGTQAAPDIVVTDQLPLALQPATLYLVTNQAGLSAYPNVFHLPEKLTPQTSPLVARGQLPEWLGQRILAHWGIGGNTVPMSRAELGTLFKPVQASGAPSAQTQRLIFAALLVVCIFERILSLLRNA</sequence>
<feature type="transmembrane region" description="Helical" evidence="1">
    <location>
        <begin position="6"/>
        <end position="24"/>
    </location>
</feature>
<gene>
    <name evidence="3" type="ORF">GBK04_11990</name>
</gene>
<dbReference type="InterPro" id="IPR024163">
    <property type="entry name" value="Aerotolerance_reg_N"/>
</dbReference>
<name>A0A7C9FCU1_9BACT</name>
<keyword evidence="1" id="KW-0812">Transmembrane</keyword>
<dbReference type="InterPro" id="IPR011933">
    <property type="entry name" value="Double_TM_dom"/>
</dbReference>
<comment type="caution">
    <text evidence="3">The sequence shown here is derived from an EMBL/GenBank/DDBJ whole genome shotgun (WGS) entry which is preliminary data.</text>
</comment>
<accession>A0A7C9FCU1</accession>
<dbReference type="PANTHER" id="PTHR37464">
    <property type="entry name" value="BLL2463 PROTEIN"/>
    <property type="match status" value="1"/>
</dbReference>
<evidence type="ECO:0000313" key="4">
    <source>
        <dbReference type="Proteomes" id="UP000479293"/>
    </source>
</evidence>
<evidence type="ECO:0000313" key="3">
    <source>
        <dbReference type="EMBL" id="MPR34067.1"/>
    </source>
</evidence>
<dbReference type="RefSeq" id="WP_152759970.1">
    <property type="nucleotide sequence ID" value="NZ_WHLY01000002.1"/>
</dbReference>
<dbReference type="PANTHER" id="PTHR37464:SF1">
    <property type="entry name" value="BLL2463 PROTEIN"/>
    <property type="match status" value="1"/>
</dbReference>
<evidence type="ECO:0000256" key="1">
    <source>
        <dbReference type="SAM" id="Phobius"/>
    </source>
</evidence>
<organism evidence="3 4">
    <name type="scientific">Salmonirosea aquatica</name>
    <dbReference type="NCBI Taxonomy" id="2654236"/>
    <lineage>
        <taxon>Bacteria</taxon>
        <taxon>Pseudomonadati</taxon>
        <taxon>Bacteroidota</taxon>
        <taxon>Cytophagia</taxon>
        <taxon>Cytophagales</taxon>
        <taxon>Spirosomataceae</taxon>
        <taxon>Salmonirosea</taxon>
    </lineage>
</organism>
<evidence type="ECO:0000259" key="2">
    <source>
        <dbReference type="Pfam" id="PF07584"/>
    </source>
</evidence>